<evidence type="ECO:0000313" key="2">
    <source>
        <dbReference type="Proteomes" id="UP001064027"/>
    </source>
</evidence>
<keyword evidence="2" id="KW-1185">Reference proteome</keyword>
<name>A0ACD4CCV9_9BACI</name>
<dbReference type="EMBL" id="CP104558">
    <property type="protein sequence ID" value="UXH46428.1"/>
    <property type="molecule type" value="Genomic_DNA"/>
</dbReference>
<protein>
    <submittedName>
        <fullName evidence="1">Lantibiotic dehydratase</fullName>
    </submittedName>
</protein>
<sequence>MNLKKNEKTKTTFKHFDFFMTRTSKIPFRLYEEINSELNDDPESNFQKIFLYLDQYKMKEFFLEALEVSSSSLSTFVNHFNKKSIKQKTQIVESLMNYLNRMSSRSTPFGLMSSVGFGEFGNEVSYTHMSSYNKEIDVDSQWLQLFNKELVYNHEILEKLKVKVNPSLFIKEGKVYVLAPNKEMNGKFSENYIKQDKLVMFLYEKFKELTLLSEVIKIVNDEFESIHKEQVEVFILKLYKWSFFISEVDSYYFSMRQSNYTEHEKSLITESKQFNELKEIHKLLDEYEAMKLGSGRHALKHIGGRLKEKYPINLPFAVNLYEQQKTGNLPPEVGAEIEEVAEVLYQLSRKDESFNQIESYRELFIKEYGVRREIPLKELLDEDLGIGSPYKVRQKLFANTDKKEAILFNELKHLTSNKQAELILTDDLIHKLTYNKENKNKPNSLELYFEYIKETILPGKDKSYSIILGPNVGSRGAGKTFSRFNSFYHRLNEKFDERIFSELRRRTDEEIIYAEIDYIPINSKSINVLPKTSPFHYYIAINSCRSNDFHIIDLDDLLVGVEKNSFYLKSKKLNKQVIPVKNHMLSHKSFPDIARFLCDLEYENQNNWTPFNWGRLESLNSLPRVRYKNTILYSARWLFNLSLINLDRLDSFESFIKKFKEWKELNKVPTYIHLGTTSNRLVFNLDNLRDLQKIHVEAKRLKENASLVMVESNENFKGNNSDGYSQEIVLPLMSNDRYKSSVSQQNLMMVPDEKVHYFPGEIWTSLRIYMSGTIQDDFIKGRLKSWIQELYSKGVIDTWYFLKYSDPRKHIRLRIKTVSEEATEQIIFYLLQKLRLLNKSFVNNIVIDTYEPETQKYGGRYLLNYAEKWFKADSESIMYWLDSRLESGSIWSKIDIAVMSIYDIINTFHLPHNVVVSWIDSIVPYQSNLEEFRDRKTVYMKSFICSRSEIEMNLDVLPAFIGVGLESRRHALCSYIKEISSTNSRNEILVDPYQIMGELIHMNLNRLFGPDQKKEVRVLGVVRHLMKNLENKRKFNYEI</sequence>
<reference evidence="1" key="1">
    <citation type="submission" date="2022-09" db="EMBL/GenBank/DDBJ databases">
        <title>Complete genome sequence of Rossellomorea vietnamensis strain RL-WG62, a newly isolated PGPR with the potential for plant salinity stress alleviation.</title>
        <authorList>
            <person name="Ren L."/>
            <person name="Wang G."/>
            <person name="Hu H."/>
        </authorList>
    </citation>
    <scope>NUCLEOTIDE SEQUENCE</scope>
    <source>
        <strain evidence="1">RL-WG62</strain>
    </source>
</reference>
<organism evidence="1 2">
    <name type="scientific">Rossellomorea vietnamensis</name>
    <dbReference type="NCBI Taxonomy" id="218284"/>
    <lineage>
        <taxon>Bacteria</taxon>
        <taxon>Bacillati</taxon>
        <taxon>Bacillota</taxon>
        <taxon>Bacilli</taxon>
        <taxon>Bacillales</taxon>
        <taxon>Bacillaceae</taxon>
        <taxon>Rossellomorea</taxon>
    </lineage>
</organism>
<gene>
    <name evidence="1" type="ORF">N5C46_10415</name>
</gene>
<dbReference type="Proteomes" id="UP001064027">
    <property type="component" value="Chromosome"/>
</dbReference>
<evidence type="ECO:0000313" key="1">
    <source>
        <dbReference type="EMBL" id="UXH46428.1"/>
    </source>
</evidence>
<proteinExistence type="predicted"/>
<accession>A0ACD4CCV9</accession>